<keyword evidence="2 5" id="KW-0540">Nuclease</keyword>
<keyword evidence="10" id="KW-1185">Reference proteome</keyword>
<dbReference type="EC" id="3.1.11.6" evidence="5"/>
<dbReference type="HAMAP" id="MF_00378">
    <property type="entry name" value="Exonuc_7_L"/>
    <property type="match status" value="1"/>
</dbReference>
<dbReference type="GO" id="GO:0003676">
    <property type="term" value="F:nucleic acid binding"/>
    <property type="evidence" value="ECO:0007669"/>
    <property type="project" value="InterPro"/>
</dbReference>
<dbReference type="AlphaFoldDB" id="A0A0X1KQF3"/>
<dbReference type="InterPro" id="IPR020579">
    <property type="entry name" value="Exonuc_VII_lsu_C"/>
</dbReference>
<dbReference type="GO" id="GO:0006308">
    <property type="term" value="P:DNA catabolic process"/>
    <property type="evidence" value="ECO:0007669"/>
    <property type="project" value="UniProtKB-UniRule"/>
</dbReference>
<sequence>MDWNEERVYTVSDITFYIENLFEGDPNLTDVTVAGEVIDCRTRNNHLFFSLKDDYASIGCILFGGAHMQVHLESGQMVQVTGDVRVYAPRGQYRLLCKKLKLLSGRGAMFLKLKETYEKLNRMGVFSRPKKKLPRFPSLIGVITSRDSAAFQDIVRTISERFPFVKLVLYHTSVQGESAKEEILRALSDANLRELDVVIIARGGGAKEDLWLFNDEEVVMSVYELRHPVITGVGHQIDTVLVDLVADVAAHTPTAAAQYAVPDIRDVMNGVQQSLGLCYSNVLRILNNVREHSEELLLEMKGSVIESLEDFRKLSQQRLEEMKSAIDRKIDSLNQRMELLGAKLNLLDPISELKRGYVIAEKDGVRMVSKSQLSHGDVLVIRFHDGSVRVIVDEDRRYDERA</sequence>
<dbReference type="KEGG" id="phy:AJ81_03595"/>
<keyword evidence="4 5" id="KW-0269">Exonuclease</keyword>
<evidence type="ECO:0000256" key="5">
    <source>
        <dbReference type="HAMAP-Rule" id="MF_00378"/>
    </source>
</evidence>
<evidence type="ECO:0000256" key="1">
    <source>
        <dbReference type="ARBA" id="ARBA00022490"/>
    </source>
</evidence>
<comment type="function">
    <text evidence="5">Bidirectionally degrades single-stranded DNA into large acid-insoluble oligonucleotides, which are then degraded further into small acid-soluble oligonucleotides.</text>
</comment>
<evidence type="ECO:0000256" key="4">
    <source>
        <dbReference type="ARBA" id="ARBA00022839"/>
    </source>
</evidence>
<keyword evidence="3 5" id="KW-0378">Hydrolase</keyword>
<dbReference type="Proteomes" id="UP000077469">
    <property type="component" value="Chromosome"/>
</dbReference>
<dbReference type="GO" id="GO:0005737">
    <property type="term" value="C:cytoplasm"/>
    <property type="evidence" value="ECO:0007669"/>
    <property type="project" value="UniProtKB-SubCell"/>
</dbReference>
<comment type="similarity">
    <text evidence="5 6">Belongs to the XseA family.</text>
</comment>
<dbReference type="RefSeq" id="WP_038059519.1">
    <property type="nucleotide sequence ID" value="NC_022795.1"/>
</dbReference>
<dbReference type="PANTHER" id="PTHR30008">
    <property type="entry name" value="EXODEOXYRIBONUCLEASE 7 LARGE SUBUNIT"/>
    <property type="match status" value="1"/>
</dbReference>
<evidence type="ECO:0000256" key="6">
    <source>
        <dbReference type="RuleBase" id="RU004355"/>
    </source>
</evidence>
<dbReference type="GO" id="GO:0009318">
    <property type="term" value="C:exodeoxyribonuclease VII complex"/>
    <property type="evidence" value="ECO:0007669"/>
    <property type="project" value="UniProtKB-UniRule"/>
</dbReference>
<dbReference type="PaxDb" id="1123384-AJ81_03595"/>
<accession>A0A0X1KQF3</accession>
<dbReference type="STRING" id="1123384.AJ81_03595"/>
<evidence type="ECO:0000256" key="3">
    <source>
        <dbReference type="ARBA" id="ARBA00022801"/>
    </source>
</evidence>
<gene>
    <name evidence="5" type="primary">xseA</name>
    <name evidence="9" type="ORF">AJ81_03595</name>
</gene>
<feature type="domain" description="Exonuclease VII large subunit C-terminal" evidence="7">
    <location>
        <begin position="129"/>
        <end position="308"/>
    </location>
</feature>
<keyword evidence="1 5" id="KW-0963">Cytoplasm</keyword>
<dbReference type="NCBIfam" id="TIGR00237">
    <property type="entry name" value="xseA"/>
    <property type="match status" value="1"/>
</dbReference>
<evidence type="ECO:0000313" key="9">
    <source>
        <dbReference type="EMBL" id="AJC73449.1"/>
    </source>
</evidence>
<dbReference type="Pfam" id="PF02601">
    <property type="entry name" value="Exonuc_VII_L"/>
    <property type="match status" value="1"/>
</dbReference>
<name>A0A0X1KQF3_9THEM</name>
<dbReference type="InterPro" id="IPR025824">
    <property type="entry name" value="OB-fold_nuc-bd_dom"/>
</dbReference>
<comment type="subcellular location">
    <subcellularLocation>
        <location evidence="5 6">Cytoplasm</location>
    </subcellularLocation>
</comment>
<proteinExistence type="inferred from homology"/>
<dbReference type="CDD" id="cd04489">
    <property type="entry name" value="ExoVII_LU_OBF"/>
    <property type="match status" value="1"/>
</dbReference>
<organism evidence="9 10">
    <name type="scientific">Pseudothermotoga hypogea DSM 11164 = NBRC 106472</name>
    <dbReference type="NCBI Taxonomy" id="1123384"/>
    <lineage>
        <taxon>Bacteria</taxon>
        <taxon>Thermotogati</taxon>
        <taxon>Thermotogota</taxon>
        <taxon>Thermotogae</taxon>
        <taxon>Thermotogales</taxon>
        <taxon>Thermotogaceae</taxon>
        <taxon>Pseudothermotoga</taxon>
    </lineage>
</organism>
<dbReference type="GO" id="GO:0008855">
    <property type="term" value="F:exodeoxyribonuclease VII activity"/>
    <property type="evidence" value="ECO:0007669"/>
    <property type="project" value="UniProtKB-UniRule"/>
</dbReference>
<protein>
    <recommendedName>
        <fullName evidence="5">Exodeoxyribonuclease 7 large subunit</fullName>
        <ecNumber evidence="5">3.1.11.6</ecNumber>
    </recommendedName>
    <alternativeName>
        <fullName evidence="5">Exodeoxyribonuclease VII large subunit</fullName>
        <shortName evidence="5">Exonuclease VII large subunit</shortName>
    </alternativeName>
</protein>
<comment type="subunit">
    <text evidence="5">Heterooligomer composed of large and small subunits.</text>
</comment>
<dbReference type="OrthoDB" id="9802795at2"/>
<dbReference type="InterPro" id="IPR003753">
    <property type="entry name" value="Exonuc_VII_L"/>
</dbReference>
<reference evidence="9 10" key="1">
    <citation type="submission" date="2014-01" db="EMBL/GenBank/DDBJ databases">
        <title>Genome sequencing of Thermotog hypogea.</title>
        <authorList>
            <person name="Zhang X."/>
            <person name="Alvare G."/>
            <person name="Fristensky B."/>
            <person name="Chen L."/>
            <person name="Suen T."/>
            <person name="Chen Q."/>
            <person name="Ma K."/>
        </authorList>
    </citation>
    <scope>NUCLEOTIDE SEQUENCE [LARGE SCALE GENOMIC DNA]</scope>
    <source>
        <strain evidence="9 10">DSM 11164</strain>
    </source>
</reference>
<comment type="catalytic activity">
    <reaction evidence="5 6">
        <text>Exonucleolytic cleavage in either 5'- to 3'- or 3'- to 5'-direction to yield nucleoside 5'-phosphates.</text>
        <dbReference type="EC" id="3.1.11.6"/>
    </reaction>
</comment>
<evidence type="ECO:0000313" key="10">
    <source>
        <dbReference type="Proteomes" id="UP000077469"/>
    </source>
</evidence>
<evidence type="ECO:0000259" key="8">
    <source>
        <dbReference type="Pfam" id="PF13742"/>
    </source>
</evidence>
<evidence type="ECO:0000256" key="2">
    <source>
        <dbReference type="ARBA" id="ARBA00022722"/>
    </source>
</evidence>
<feature type="domain" description="OB-fold nucleic acid binding" evidence="8">
    <location>
        <begin position="9"/>
        <end position="100"/>
    </location>
</feature>
<dbReference type="Pfam" id="PF13742">
    <property type="entry name" value="tRNA_anti_2"/>
    <property type="match status" value="1"/>
</dbReference>
<evidence type="ECO:0000259" key="7">
    <source>
        <dbReference type="Pfam" id="PF02601"/>
    </source>
</evidence>
<dbReference type="PANTHER" id="PTHR30008:SF0">
    <property type="entry name" value="EXODEOXYRIBONUCLEASE 7 LARGE SUBUNIT"/>
    <property type="match status" value="1"/>
</dbReference>
<dbReference type="EMBL" id="CP007141">
    <property type="protein sequence ID" value="AJC73449.1"/>
    <property type="molecule type" value="Genomic_DNA"/>
</dbReference>
<dbReference type="PATRIC" id="fig|1123384.7.peg.700"/>